<keyword evidence="3" id="KW-1185">Reference proteome</keyword>
<feature type="region of interest" description="Disordered" evidence="1">
    <location>
        <begin position="92"/>
        <end position="118"/>
    </location>
</feature>
<evidence type="ECO:0000256" key="1">
    <source>
        <dbReference type="SAM" id="MobiDB-lite"/>
    </source>
</evidence>
<reference evidence="2 3" key="1">
    <citation type="submission" date="2021-05" db="EMBL/GenBank/DDBJ databases">
        <title>Genome Assembly of Synthetic Allotetraploid Brassica napus Reveals Homoeologous Exchanges between Subgenomes.</title>
        <authorList>
            <person name="Davis J.T."/>
        </authorList>
    </citation>
    <scope>NUCLEOTIDE SEQUENCE [LARGE SCALE GENOMIC DNA]</scope>
    <source>
        <strain evidence="3">cv. Da-Ae</strain>
        <tissue evidence="2">Seedling</tissue>
    </source>
</reference>
<sequence>TTLTYQVKSVLAIRRRQEEPVHTSSTLEPILSSFRKPRNKNFRHLRESQFMDMSLRAKRHKPNQRILRKQPDRLLERGLSEPQLLLDHTRIENKHENRRRRMRRSSNTGSGIELSRGGRDRVLDGSVLRIKLAGEVGLGDHVVVRRERVPLEAEGADPDLGGEIDASEGVEDGDAGAALEGSVGEGRDVGVAADRGDGGGEGDDALAGFDLGARPDVPGHADSVHAFGIHVRHLRHLNRIGSRVSVRAVTGGPQAIFKAVEFCLALIPLSFALPEFWNKAAHGGSVSGAVPERWRLRQLCRRRSRSRGGLVEISSEDDQSSTIVNGDGSREAFLSVLVMNDDR</sequence>
<evidence type="ECO:0000313" key="2">
    <source>
        <dbReference type="EMBL" id="KAH0893822.1"/>
    </source>
</evidence>
<feature type="region of interest" description="Disordered" evidence="1">
    <location>
        <begin position="154"/>
        <end position="177"/>
    </location>
</feature>
<proteinExistence type="predicted"/>
<dbReference type="Proteomes" id="UP000824890">
    <property type="component" value="Unassembled WGS sequence"/>
</dbReference>
<comment type="caution">
    <text evidence="2">The sequence shown here is derived from an EMBL/GenBank/DDBJ whole genome shotgun (WGS) entry which is preliminary data.</text>
</comment>
<protein>
    <submittedName>
        <fullName evidence="2">Uncharacterized protein</fullName>
    </submittedName>
</protein>
<feature type="compositionally biased region" description="Acidic residues" evidence="1">
    <location>
        <begin position="154"/>
        <end position="174"/>
    </location>
</feature>
<accession>A0ABQ8AMP4</accession>
<organism evidence="2 3">
    <name type="scientific">Brassica napus</name>
    <name type="common">Rape</name>
    <dbReference type="NCBI Taxonomy" id="3708"/>
    <lineage>
        <taxon>Eukaryota</taxon>
        <taxon>Viridiplantae</taxon>
        <taxon>Streptophyta</taxon>
        <taxon>Embryophyta</taxon>
        <taxon>Tracheophyta</taxon>
        <taxon>Spermatophyta</taxon>
        <taxon>Magnoliopsida</taxon>
        <taxon>eudicotyledons</taxon>
        <taxon>Gunneridae</taxon>
        <taxon>Pentapetalae</taxon>
        <taxon>rosids</taxon>
        <taxon>malvids</taxon>
        <taxon>Brassicales</taxon>
        <taxon>Brassicaceae</taxon>
        <taxon>Brassiceae</taxon>
        <taxon>Brassica</taxon>
    </lineage>
</organism>
<evidence type="ECO:0000313" key="3">
    <source>
        <dbReference type="Proteomes" id="UP000824890"/>
    </source>
</evidence>
<name>A0ABQ8AMP4_BRANA</name>
<gene>
    <name evidence="2" type="ORF">HID58_056251</name>
</gene>
<feature type="non-terminal residue" evidence="2">
    <location>
        <position position="1"/>
    </location>
</feature>
<dbReference type="EMBL" id="JAGKQM010000013">
    <property type="protein sequence ID" value="KAH0893822.1"/>
    <property type="molecule type" value="Genomic_DNA"/>
</dbReference>